<dbReference type="Gene3D" id="3.40.50.2020">
    <property type="match status" value="1"/>
</dbReference>
<organism evidence="4 5">
    <name type="scientific">Candidatus Dojkabacteria bacterium</name>
    <dbReference type="NCBI Taxonomy" id="2099670"/>
    <lineage>
        <taxon>Bacteria</taxon>
        <taxon>Candidatus Dojkabacteria</taxon>
    </lineage>
</organism>
<accession>A0A955L571</accession>
<gene>
    <name evidence="4" type="ORF">KC909_02570</name>
</gene>
<feature type="domain" description="Double zinc ribbon" evidence="3">
    <location>
        <begin position="13"/>
        <end position="60"/>
    </location>
</feature>
<evidence type="ECO:0000313" key="4">
    <source>
        <dbReference type="EMBL" id="MCA9383226.1"/>
    </source>
</evidence>
<sequence>MFTVLKSIFPELVEFILPRFCLLCDTKGDDICDECVQTKLRFSKEHKCHVCHKKLSGQEYLHSNCSRYSKLDGVFIVVDYNEAAKKILYEIKFEYHYKYADKVALLMKTKFNQLALDIDFVIPVPLHRNKKWLRGFNQAELICRKLPIPIKNIITRVSNTRTQVGLDQQARKSNLIGAFELNTKLDLSGKDLLLVDDVTTSGATLEECAKLLKDSGVSNVYALVWAHELDFL</sequence>
<dbReference type="InterPro" id="IPR000836">
    <property type="entry name" value="PRTase_dom"/>
</dbReference>
<dbReference type="Proteomes" id="UP000783287">
    <property type="component" value="Unassembled WGS sequence"/>
</dbReference>
<evidence type="ECO:0000256" key="1">
    <source>
        <dbReference type="ARBA" id="ARBA00008007"/>
    </source>
</evidence>
<dbReference type="Pfam" id="PF18912">
    <property type="entry name" value="DZR_2"/>
    <property type="match status" value="1"/>
</dbReference>
<evidence type="ECO:0000259" key="2">
    <source>
        <dbReference type="Pfam" id="PF00156"/>
    </source>
</evidence>
<comment type="caution">
    <text evidence="4">The sequence shown here is derived from an EMBL/GenBank/DDBJ whole genome shotgun (WGS) entry which is preliminary data.</text>
</comment>
<reference evidence="4" key="1">
    <citation type="submission" date="2020-04" db="EMBL/GenBank/DDBJ databases">
        <authorList>
            <person name="Zhang T."/>
        </authorList>
    </citation>
    <scope>NUCLEOTIDE SEQUENCE</scope>
    <source>
        <strain evidence="4">HKST-UBA14</strain>
    </source>
</reference>
<dbReference type="PANTHER" id="PTHR47505">
    <property type="entry name" value="DNA UTILIZATION PROTEIN YHGH"/>
    <property type="match status" value="1"/>
</dbReference>
<dbReference type="EMBL" id="JAGQLK010000041">
    <property type="protein sequence ID" value="MCA9383226.1"/>
    <property type="molecule type" value="Genomic_DNA"/>
</dbReference>
<dbReference type="SUPFAM" id="SSF53271">
    <property type="entry name" value="PRTase-like"/>
    <property type="match status" value="1"/>
</dbReference>
<dbReference type="InterPro" id="IPR044005">
    <property type="entry name" value="DZR_2"/>
</dbReference>
<dbReference type="PANTHER" id="PTHR47505:SF1">
    <property type="entry name" value="DNA UTILIZATION PROTEIN YHGH"/>
    <property type="match status" value="1"/>
</dbReference>
<dbReference type="Pfam" id="PF00156">
    <property type="entry name" value="Pribosyltran"/>
    <property type="match status" value="1"/>
</dbReference>
<feature type="domain" description="Phosphoribosyltransferase" evidence="2">
    <location>
        <begin position="134"/>
        <end position="221"/>
    </location>
</feature>
<name>A0A955L571_9BACT</name>
<evidence type="ECO:0000313" key="5">
    <source>
        <dbReference type="Proteomes" id="UP000783287"/>
    </source>
</evidence>
<reference evidence="4" key="2">
    <citation type="journal article" date="2021" name="Microbiome">
        <title>Successional dynamics and alternative stable states in a saline activated sludge microbial community over 9 years.</title>
        <authorList>
            <person name="Wang Y."/>
            <person name="Ye J."/>
            <person name="Ju F."/>
            <person name="Liu L."/>
            <person name="Boyd J.A."/>
            <person name="Deng Y."/>
            <person name="Parks D.H."/>
            <person name="Jiang X."/>
            <person name="Yin X."/>
            <person name="Woodcroft B.J."/>
            <person name="Tyson G.W."/>
            <person name="Hugenholtz P."/>
            <person name="Polz M.F."/>
            <person name="Zhang T."/>
        </authorList>
    </citation>
    <scope>NUCLEOTIDE SEQUENCE</scope>
    <source>
        <strain evidence="4">HKST-UBA14</strain>
    </source>
</reference>
<dbReference type="InterPro" id="IPR029057">
    <property type="entry name" value="PRTase-like"/>
</dbReference>
<protein>
    <submittedName>
        <fullName evidence="4">ComF family protein</fullName>
    </submittedName>
</protein>
<dbReference type="InterPro" id="IPR051910">
    <property type="entry name" value="ComF/GntX_DNA_util-trans"/>
</dbReference>
<evidence type="ECO:0000259" key="3">
    <source>
        <dbReference type="Pfam" id="PF18912"/>
    </source>
</evidence>
<comment type="similarity">
    <text evidence="1">Belongs to the ComF/GntX family.</text>
</comment>
<dbReference type="CDD" id="cd06223">
    <property type="entry name" value="PRTases_typeI"/>
    <property type="match status" value="1"/>
</dbReference>
<proteinExistence type="inferred from homology"/>
<dbReference type="AlphaFoldDB" id="A0A955L571"/>